<comment type="similarity">
    <text evidence="1">Belongs to the CEF1 family.</text>
</comment>
<protein>
    <recommendedName>
        <fullName evidence="8">Pre-mRNA-splicing factor CEF1</fullName>
    </recommendedName>
    <alternativeName>
        <fullName evidence="9">Pre-mRNA-splicing factor cef1</fullName>
    </alternativeName>
</protein>
<feature type="domain" description="Myb-like" evidence="12">
    <location>
        <begin position="63"/>
        <end position="112"/>
    </location>
</feature>
<evidence type="ECO:0000313" key="14">
    <source>
        <dbReference type="EMBL" id="PAV23666.1"/>
    </source>
</evidence>
<evidence type="ECO:0000256" key="2">
    <source>
        <dbReference type="ARBA" id="ARBA00022664"/>
    </source>
</evidence>
<dbReference type="InterPro" id="IPR047240">
    <property type="entry name" value="SANT_CDC5L_II"/>
</dbReference>
<evidence type="ECO:0000259" key="12">
    <source>
        <dbReference type="PROSITE" id="PS50090"/>
    </source>
</evidence>
<dbReference type="SMART" id="SM00717">
    <property type="entry name" value="SANT"/>
    <property type="match status" value="2"/>
</dbReference>
<dbReference type="Gene3D" id="1.10.10.60">
    <property type="entry name" value="Homeodomain-like"/>
    <property type="match status" value="2"/>
</dbReference>
<evidence type="ECO:0000256" key="6">
    <source>
        <dbReference type="ARBA" id="ARBA00023187"/>
    </source>
</evidence>
<evidence type="ECO:0000313" key="15">
    <source>
        <dbReference type="Proteomes" id="UP000217199"/>
    </source>
</evidence>
<dbReference type="PANTHER" id="PTHR45885:SF1">
    <property type="entry name" value="CELL DIVISION CYCLE 5-LIKE PROTEIN"/>
    <property type="match status" value="1"/>
</dbReference>
<keyword evidence="6" id="KW-0508">mRNA splicing</keyword>
<dbReference type="Pfam" id="PF13921">
    <property type="entry name" value="Myb_DNA-bind_6"/>
    <property type="match status" value="1"/>
</dbReference>
<evidence type="ECO:0000256" key="11">
    <source>
        <dbReference type="SAM" id="MobiDB-lite"/>
    </source>
</evidence>
<feature type="domain" description="HTH myb-type" evidence="13">
    <location>
        <begin position="67"/>
        <end position="116"/>
    </location>
</feature>
<dbReference type="InterPro" id="IPR009057">
    <property type="entry name" value="Homeodomain-like_sf"/>
</dbReference>
<sequence length="842" mass="94133">MVRIIIKGGGKLSSHRKVWKNTEDEVLKAAIAKYGKNQWARISSLLVRKTPKQCKARWYEWLDPSIKKTEWSKTEDEKLLHLAKLMPTQWRTIAPIVGRTATQCLERYQKLLDEAEAKENEELGLAGPEDTGSATEDIRKLRPGEIDPDPETRPARPDPIDMDEDEKEMLSEARARLANTQGKKAKRKARERQLEEARRLAMLQKKRELKAAGIIGSMRHKSKKRGMDYNADIPFEKKPAPGFYDTSEEQARVTAAPVGQSLRRLENKRKPEEEVAERKKKQRKGKDGDGEHQTKFVAARDAQIQKLKEAEQIGKRRKLVLPEAQVGEAELEEIVKIGQAGQSARALVSDGSEASEALLGEYEGLEQARMARTPRTAPQHDNIMMEARNLRNMVVAQTPLLGDENTPMHTGPEGGTGFEGATPRHQAAFTPNPLATPTRHGNLGPGATPRTDYSGATPLRTPLRDNLSLNSEDALSSIGDTPHGRRHKTSATRSLRAAFENLPKPENNFELLVPEDEDEEASSVAAREEDAAERDARLKRQREEEERKALARRSQVVQLGLPRPANVEVEKLMEGLSLVKDEDASFASARALIDAEMVKLIQHDAIAFPLPGTMIAGGTRSTYEPPEDELVAQARALVHNELASSLGFSGVSPSEIIEGLIAAASADEFSDDLLWDKQRETLTYDAKTSSWVDPSSLTVEERLAGFEALLQLDRDKMAKEAAKSAKTEKKLGIQLGGYQTRFKALAKRTTDAFEELQRSQIDLDSFIQLHVNEQAVGPRRVEALHREVDTLERRERYLQERYRELSRDKEDSEARIAELEERIMAEAEALNDEALAQMDASA</sequence>
<evidence type="ECO:0000259" key="13">
    <source>
        <dbReference type="PROSITE" id="PS51294"/>
    </source>
</evidence>
<dbReference type="InterPro" id="IPR047242">
    <property type="entry name" value="CDC5L/Cef1"/>
</dbReference>
<name>A0A286UVP2_9AGAM</name>
<dbReference type="FunFam" id="1.10.10.60:FF:000021">
    <property type="entry name" value="CDC5 cell division cycle 5-like"/>
    <property type="match status" value="1"/>
</dbReference>
<feature type="compositionally biased region" description="Basic and acidic residues" evidence="11">
    <location>
        <begin position="136"/>
        <end position="159"/>
    </location>
</feature>
<keyword evidence="4" id="KW-0677">Repeat</keyword>
<feature type="region of interest" description="Disordered" evidence="11">
    <location>
        <begin position="120"/>
        <end position="167"/>
    </location>
</feature>
<comment type="caution">
    <text evidence="14">The sequence shown here is derived from an EMBL/GenBank/DDBJ whole genome shotgun (WGS) entry which is preliminary data.</text>
</comment>
<dbReference type="CDD" id="cd11659">
    <property type="entry name" value="SANT_CDC5_II"/>
    <property type="match status" value="1"/>
</dbReference>
<dbReference type="GO" id="GO:0000974">
    <property type="term" value="C:Prp19 complex"/>
    <property type="evidence" value="ECO:0007669"/>
    <property type="project" value="InterPro"/>
</dbReference>
<dbReference type="OrthoDB" id="1410009at2759"/>
<keyword evidence="3" id="KW-0747">Spliceosome</keyword>
<keyword evidence="10" id="KW-0175">Coiled coil</keyword>
<dbReference type="GO" id="GO:0003677">
    <property type="term" value="F:DNA binding"/>
    <property type="evidence" value="ECO:0007669"/>
    <property type="project" value="UniProtKB-KW"/>
</dbReference>
<proteinExistence type="inferred from homology"/>
<feature type="domain" description="HTH myb-type" evidence="13">
    <location>
        <begin position="19"/>
        <end position="66"/>
    </location>
</feature>
<dbReference type="InterPro" id="IPR001005">
    <property type="entry name" value="SANT/Myb"/>
</dbReference>
<feature type="region of interest" description="Disordered" evidence="11">
    <location>
        <begin position="403"/>
        <end position="468"/>
    </location>
</feature>
<dbReference type="PROSITE" id="PS51294">
    <property type="entry name" value="HTH_MYB"/>
    <property type="match status" value="2"/>
</dbReference>
<dbReference type="PANTHER" id="PTHR45885">
    <property type="entry name" value="CELL DIVISION CYCLE 5-LIKE PROTEIN"/>
    <property type="match status" value="1"/>
</dbReference>
<dbReference type="SUPFAM" id="SSF46689">
    <property type="entry name" value="Homeodomain-like"/>
    <property type="match status" value="1"/>
</dbReference>
<evidence type="ECO:0000256" key="10">
    <source>
        <dbReference type="SAM" id="Coils"/>
    </source>
</evidence>
<feature type="coiled-coil region" evidence="10">
    <location>
        <begin position="781"/>
        <end position="837"/>
    </location>
</feature>
<dbReference type="PROSITE" id="PS50090">
    <property type="entry name" value="MYB_LIKE"/>
    <property type="match status" value="2"/>
</dbReference>
<feature type="domain" description="Myb-like" evidence="12">
    <location>
        <begin position="11"/>
        <end position="62"/>
    </location>
</feature>
<feature type="compositionally biased region" description="Basic and acidic residues" evidence="11">
    <location>
        <begin position="263"/>
        <end position="277"/>
    </location>
</feature>
<dbReference type="Proteomes" id="UP000217199">
    <property type="component" value="Unassembled WGS sequence"/>
</dbReference>
<dbReference type="GO" id="GO:0005681">
    <property type="term" value="C:spliceosomal complex"/>
    <property type="evidence" value="ECO:0007669"/>
    <property type="project" value="UniProtKB-KW"/>
</dbReference>
<dbReference type="EMBL" id="NBII01000001">
    <property type="protein sequence ID" value="PAV23666.1"/>
    <property type="molecule type" value="Genomic_DNA"/>
</dbReference>
<evidence type="ECO:0000256" key="7">
    <source>
        <dbReference type="ARBA" id="ARBA00023242"/>
    </source>
</evidence>
<dbReference type="InterPro" id="IPR021786">
    <property type="entry name" value="Cdc5p/Cef1_C"/>
</dbReference>
<organism evidence="14 15">
    <name type="scientific">Pyrrhoderma noxium</name>
    <dbReference type="NCBI Taxonomy" id="2282107"/>
    <lineage>
        <taxon>Eukaryota</taxon>
        <taxon>Fungi</taxon>
        <taxon>Dikarya</taxon>
        <taxon>Basidiomycota</taxon>
        <taxon>Agaricomycotina</taxon>
        <taxon>Agaricomycetes</taxon>
        <taxon>Hymenochaetales</taxon>
        <taxon>Hymenochaetaceae</taxon>
        <taxon>Pyrrhoderma</taxon>
    </lineage>
</organism>
<keyword evidence="7" id="KW-0539">Nucleus</keyword>
<dbReference type="Pfam" id="PF11831">
    <property type="entry name" value="Myb_Cef"/>
    <property type="match status" value="1"/>
</dbReference>
<evidence type="ECO:0000256" key="4">
    <source>
        <dbReference type="ARBA" id="ARBA00022737"/>
    </source>
</evidence>
<dbReference type="InterPro" id="IPR017930">
    <property type="entry name" value="Myb_dom"/>
</dbReference>
<evidence type="ECO:0000256" key="1">
    <source>
        <dbReference type="ARBA" id="ARBA00010506"/>
    </source>
</evidence>
<feature type="region of interest" description="Disordered" evidence="11">
    <location>
        <begin position="515"/>
        <end position="535"/>
    </location>
</feature>
<dbReference type="CDD" id="cd00167">
    <property type="entry name" value="SANT"/>
    <property type="match status" value="1"/>
</dbReference>
<reference evidence="14 15" key="1">
    <citation type="journal article" date="2017" name="Mol. Ecol.">
        <title>Comparative and population genomic landscape of Phellinus noxius: A hypervariable fungus causing root rot in trees.</title>
        <authorList>
            <person name="Chung C.L."/>
            <person name="Lee T.J."/>
            <person name="Akiba M."/>
            <person name="Lee H.H."/>
            <person name="Kuo T.H."/>
            <person name="Liu D."/>
            <person name="Ke H.M."/>
            <person name="Yokoi T."/>
            <person name="Roa M.B."/>
            <person name="Lu M.J."/>
            <person name="Chang Y.Y."/>
            <person name="Ann P.J."/>
            <person name="Tsai J.N."/>
            <person name="Chen C.Y."/>
            <person name="Tzean S.S."/>
            <person name="Ota Y."/>
            <person name="Hattori T."/>
            <person name="Sahashi N."/>
            <person name="Liou R.F."/>
            <person name="Kikuchi T."/>
            <person name="Tsai I.J."/>
        </authorList>
    </citation>
    <scope>NUCLEOTIDE SEQUENCE [LARGE SCALE GENOMIC DNA]</scope>
    <source>
        <strain evidence="14 15">FFPRI411160</strain>
    </source>
</reference>
<dbReference type="FunCoup" id="A0A286UVP2">
    <property type="interactions" value="663"/>
</dbReference>
<evidence type="ECO:0000256" key="5">
    <source>
        <dbReference type="ARBA" id="ARBA00023125"/>
    </source>
</evidence>
<feature type="compositionally biased region" description="Basic and acidic residues" evidence="11">
    <location>
        <begin position="526"/>
        <end position="535"/>
    </location>
</feature>
<dbReference type="InParanoid" id="A0A286UVP2"/>
<dbReference type="STRING" id="2282107.A0A286UVP2"/>
<keyword evidence="2" id="KW-0507">mRNA processing</keyword>
<evidence type="ECO:0000256" key="3">
    <source>
        <dbReference type="ARBA" id="ARBA00022728"/>
    </source>
</evidence>
<dbReference type="AlphaFoldDB" id="A0A286UVP2"/>
<feature type="region of interest" description="Disordered" evidence="11">
    <location>
        <begin position="247"/>
        <end position="292"/>
    </location>
</feature>
<evidence type="ECO:0000256" key="9">
    <source>
        <dbReference type="ARBA" id="ARBA00069095"/>
    </source>
</evidence>
<keyword evidence="5" id="KW-0238">DNA-binding</keyword>
<gene>
    <name evidence="14" type="ORF">PNOK_0073400</name>
</gene>
<dbReference type="GO" id="GO:0000398">
    <property type="term" value="P:mRNA splicing, via spliceosome"/>
    <property type="evidence" value="ECO:0007669"/>
    <property type="project" value="InterPro"/>
</dbReference>
<keyword evidence="15" id="KW-1185">Reference proteome</keyword>
<accession>A0A286UVP2</accession>
<evidence type="ECO:0000256" key="8">
    <source>
        <dbReference type="ARBA" id="ARBA00034837"/>
    </source>
</evidence>